<gene>
    <name evidence="2" type="ORF">ABDJ40_07975</name>
</gene>
<accession>A0ABV0GCD0</accession>
<keyword evidence="1" id="KW-0732">Signal</keyword>
<feature type="chain" id="PRO_5045138382" evidence="1">
    <location>
        <begin position="31"/>
        <end position="272"/>
    </location>
</feature>
<evidence type="ECO:0000256" key="1">
    <source>
        <dbReference type="SAM" id="SignalP"/>
    </source>
</evidence>
<comment type="caution">
    <text evidence="2">The sequence shown here is derived from an EMBL/GenBank/DDBJ whole genome shotgun (WGS) entry which is preliminary data.</text>
</comment>
<dbReference type="EMBL" id="JBDPZC010000003">
    <property type="protein sequence ID" value="MEO3712704.1"/>
    <property type="molecule type" value="Genomic_DNA"/>
</dbReference>
<feature type="signal peptide" evidence="1">
    <location>
        <begin position="1"/>
        <end position="30"/>
    </location>
</feature>
<reference evidence="2 3" key="1">
    <citation type="submission" date="2024-05" db="EMBL/GenBank/DDBJ databases">
        <title>Roseateles sp. 2.12 16S ribosomal RNA gene Genome sequencing and assembly.</title>
        <authorList>
            <person name="Woo H."/>
        </authorList>
    </citation>
    <scope>NUCLEOTIDE SEQUENCE [LARGE SCALE GENOMIC DNA]</scope>
    <source>
        <strain evidence="2 3">2.12</strain>
    </source>
</reference>
<protein>
    <submittedName>
        <fullName evidence="2">Uncharacterized protein</fullName>
    </submittedName>
</protein>
<dbReference type="Proteomes" id="UP001462640">
    <property type="component" value="Unassembled WGS sequence"/>
</dbReference>
<proteinExistence type="predicted"/>
<evidence type="ECO:0000313" key="3">
    <source>
        <dbReference type="Proteomes" id="UP001462640"/>
    </source>
</evidence>
<name>A0ABV0GCD0_9BURK</name>
<sequence>MSKNKSSCGGRRSLGVAGLAMCALALNAQANESAAAVPASPASAAPDLVLAPVAVQGKRAPDPAIMPAKFIYLIDGVARKHASELIRLDFKAHASKQKLPAPGTRLVVELDSEQELPVGMAEDGTLSLPPLTPAQAETAKLIPNQPKGSMGLRLSLEVVPKVASLTPEQVGRADVQLRNLVGDIKGLLPWAFRWMLPGVSGVALCQPAGEAPAVWVSSSGTHRITFLYETKDGKQSCAVLDPAGLPADARLQAAAGATLGPWINGLTGSKSR</sequence>
<keyword evidence="3" id="KW-1185">Reference proteome</keyword>
<evidence type="ECO:0000313" key="2">
    <source>
        <dbReference type="EMBL" id="MEO3712704.1"/>
    </source>
</evidence>
<dbReference type="RefSeq" id="WP_347608553.1">
    <property type="nucleotide sequence ID" value="NZ_JBDPZC010000003.1"/>
</dbReference>
<organism evidence="2 3">
    <name type="scientific">Roseateles flavus</name>
    <dbReference type="NCBI Taxonomy" id="3149041"/>
    <lineage>
        <taxon>Bacteria</taxon>
        <taxon>Pseudomonadati</taxon>
        <taxon>Pseudomonadota</taxon>
        <taxon>Betaproteobacteria</taxon>
        <taxon>Burkholderiales</taxon>
        <taxon>Sphaerotilaceae</taxon>
        <taxon>Roseateles</taxon>
    </lineage>
</organism>